<dbReference type="Pfam" id="PF07687">
    <property type="entry name" value="M20_dimer"/>
    <property type="match status" value="1"/>
</dbReference>
<dbReference type="InterPro" id="IPR036264">
    <property type="entry name" value="Bact_exopeptidase_dim_dom"/>
</dbReference>
<feature type="binding site" evidence="3">
    <location>
        <position position="354"/>
    </location>
    <ligand>
        <name>Zn(2+)</name>
        <dbReference type="ChEBI" id="CHEBI:29105"/>
        <label>2</label>
    </ligand>
</feature>
<dbReference type="AlphaFoldDB" id="A0A4U0NIT4"/>
<dbReference type="EMBL" id="SUMB01000004">
    <property type="protein sequence ID" value="TJZ54167.1"/>
    <property type="molecule type" value="Genomic_DNA"/>
</dbReference>
<feature type="binding site" evidence="4">
    <location>
        <position position="187"/>
    </location>
    <ligand>
        <name>allantoate</name>
        <dbReference type="ChEBI" id="CHEBI:17536"/>
    </ligand>
</feature>
<feature type="domain" description="Peptidase M20 dimerisation" evidence="5">
    <location>
        <begin position="181"/>
        <end position="283"/>
    </location>
</feature>
<comment type="caution">
    <text evidence="6">The sequence shown here is derived from an EMBL/GenBank/DDBJ whole genome shotgun (WGS) entry which is preliminary data.</text>
</comment>
<dbReference type="PANTHER" id="PTHR32494:SF5">
    <property type="entry name" value="ALLANTOATE AMIDOHYDROLASE"/>
    <property type="match status" value="1"/>
</dbReference>
<feature type="binding site" evidence="3">
    <location>
        <position position="162"/>
    </location>
    <ligand>
        <name>Zn(2+)</name>
        <dbReference type="ChEBI" id="CHEBI:29105"/>
        <label>1</label>
    </ligand>
</feature>
<feature type="binding site" evidence="3">
    <location>
        <position position="95"/>
    </location>
    <ligand>
        <name>Zn(2+)</name>
        <dbReference type="ChEBI" id="CHEBI:29105"/>
        <label>2</label>
    </ligand>
</feature>
<dbReference type="SUPFAM" id="SSF53187">
    <property type="entry name" value="Zn-dependent exopeptidases"/>
    <property type="match status" value="1"/>
</dbReference>
<keyword evidence="3" id="KW-0862">Zinc</keyword>
<dbReference type="PANTHER" id="PTHR32494">
    <property type="entry name" value="ALLANTOATE DEIMINASE-RELATED"/>
    <property type="match status" value="1"/>
</dbReference>
<dbReference type="Gene3D" id="3.40.630.10">
    <property type="entry name" value="Zn peptidases"/>
    <property type="match status" value="3"/>
</dbReference>
<dbReference type="RefSeq" id="WP_136740094.1">
    <property type="nucleotide sequence ID" value="NZ_SUMB01000004.1"/>
</dbReference>
<feature type="binding site" evidence="4">
    <location>
        <position position="260"/>
    </location>
    <ligand>
        <name>allantoate</name>
        <dbReference type="ChEBI" id="CHEBI:17536"/>
    </ligand>
</feature>
<dbReference type="InterPro" id="IPR002933">
    <property type="entry name" value="Peptidase_M20"/>
</dbReference>
<sequence length="395" mass="42012">MNAVPVPAINAQRLLTDITHLAQIGAGPDGSIHRIAGNKADWAGRDWIDKTMRVEGLYSYYDETGNVFARRQATSGPWLLIGSHADTVPGGGHLDGAYGVIAAMEVLRTLHETDHPVADHVETVAWFDEDGVTPTSNGGLVGSTALTQHPHLDELVGYLELHVEQGPRMEASGLELSPVTGIVGVRRYTLTVRGQENHAGTTPFSLRADAGRVASRTAASLRDICTEVDPLSIGNVGVIEFGPGAANVVPGSARAEIEIRAGQEAALDDIEAELHESVARIAEEESCTASLNRTSAKPAAQFDKRVVDLVEGVCRDRTKACEPLLSYAGHDASVISTKLPTAMLFVPSTGGYSHSNREHTPEEHLILGTQALLESVIRATGMLMDSKDTSLILAA</sequence>
<comment type="similarity">
    <text evidence="1">Belongs to the peptidase M20 family.</text>
</comment>
<evidence type="ECO:0000313" key="6">
    <source>
        <dbReference type="EMBL" id="TJZ54167.1"/>
    </source>
</evidence>
<organism evidence="6 7">
    <name type="scientific">Streptomyces piniterrae</name>
    <dbReference type="NCBI Taxonomy" id="2571125"/>
    <lineage>
        <taxon>Bacteria</taxon>
        <taxon>Bacillati</taxon>
        <taxon>Actinomycetota</taxon>
        <taxon>Actinomycetes</taxon>
        <taxon>Kitasatosporales</taxon>
        <taxon>Streptomycetaceae</taxon>
        <taxon>Streptomyces</taxon>
    </lineage>
</organism>
<dbReference type="Proteomes" id="UP000308697">
    <property type="component" value="Unassembled WGS sequence"/>
</dbReference>
<evidence type="ECO:0000256" key="3">
    <source>
        <dbReference type="PIRSR" id="PIRSR001235-1"/>
    </source>
</evidence>
<accession>A0A4U0NIT4</accession>
<dbReference type="SUPFAM" id="SSF55031">
    <property type="entry name" value="Bacterial exopeptidase dimerisation domain"/>
    <property type="match status" value="1"/>
</dbReference>
<feature type="binding site" evidence="3">
    <location>
        <position position="95"/>
    </location>
    <ligand>
        <name>Zn(2+)</name>
        <dbReference type="ChEBI" id="CHEBI:29105"/>
        <label>1</label>
    </ligand>
</feature>
<dbReference type="Pfam" id="PF01546">
    <property type="entry name" value="Peptidase_M20"/>
    <property type="match status" value="1"/>
</dbReference>
<reference evidence="6 7" key="1">
    <citation type="submission" date="2019-04" db="EMBL/GenBank/DDBJ databases">
        <title>Streptomyces piniterrae sp. nov., a heliquinomycin-producing actinomycete isolated from rhizosphere soil of Pinus yunnanensis.</title>
        <authorList>
            <person name="Zhuang X."/>
            <person name="Zhao J."/>
        </authorList>
    </citation>
    <scope>NUCLEOTIDE SEQUENCE [LARGE SCALE GENOMIC DNA]</scope>
    <source>
        <strain evidence="7">jys28</strain>
    </source>
</reference>
<feature type="binding site" evidence="3">
    <location>
        <position position="84"/>
    </location>
    <ligand>
        <name>Zn(2+)</name>
        <dbReference type="ChEBI" id="CHEBI:29105"/>
        <label>1</label>
    </ligand>
</feature>
<comment type="cofactor">
    <cofactor evidence="3">
        <name>Zn(2+)</name>
        <dbReference type="ChEBI" id="CHEBI:29105"/>
    </cofactor>
    <text evidence="3">Binds 2 Zn(2+) ions per subunit.</text>
</comment>
<evidence type="ECO:0000256" key="2">
    <source>
        <dbReference type="ARBA" id="ARBA00022801"/>
    </source>
</evidence>
<keyword evidence="7" id="KW-1185">Reference proteome</keyword>
<protein>
    <submittedName>
        <fullName evidence="6">M20 family metallo-hydrolase</fullName>
    </submittedName>
</protein>
<dbReference type="OrthoDB" id="9808195at2"/>
<evidence type="ECO:0000256" key="4">
    <source>
        <dbReference type="PIRSR" id="PIRSR001235-2"/>
    </source>
</evidence>
<name>A0A4U0NIT4_9ACTN</name>
<keyword evidence="3" id="KW-0479">Metal-binding</keyword>
<feature type="binding site" evidence="4">
    <location>
        <position position="247"/>
    </location>
    <ligand>
        <name>allantoate</name>
        <dbReference type="ChEBI" id="CHEBI:17536"/>
    </ligand>
</feature>
<gene>
    <name evidence="6" type="ORF">FCH28_13350</name>
</gene>
<dbReference type="InterPro" id="IPR011650">
    <property type="entry name" value="Peptidase_M20_dimer"/>
</dbReference>
<evidence type="ECO:0000259" key="5">
    <source>
        <dbReference type="Pfam" id="PF07687"/>
    </source>
</evidence>
<dbReference type="InterPro" id="IPR010158">
    <property type="entry name" value="Amidase_Cbmase"/>
</dbReference>
<proteinExistence type="inferred from homology"/>
<dbReference type="GO" id="GO:0046872">
    <property type="term" value="F:metal ion binding"/>
    <property type="evidence" value="ECO:0007669"/>
    <property type="project" value="UniProtKB-KW"/>
</dbReference>
<dbReference type="GO" id="GO:0016813">
    <property type="term" value="F:hydrolase activity, acting on carbon-nitrogen (but not peptide) bonds, in linear amidines"/>
    <property type="evidence" value="ECO:0007669"/>
    <property type="project" value="InterPro"/>
</dbReference>
<keyword evidence="2 6" id="KW-0378">Hydrolase</keyword>
<evidence type="ECO:0000256" key="1">
    <source>
        <dbReference type="ARBA" id="ARBA00006153"/>
    </source>
</evidence>
<evidence type="ECO:0000313" key="7">
    <source>
        <dbReference type="Proteomes" id="UP000308697"/>
    </source>
</evidence>
<dbReference type="PIRSF" id="PIRSF001235">
    <property type="entry name" value="Amidase_carbamoylase"/>
    <property type="match status" value="1"/>
</dbReference>